<feature type="transmembrane region" description="Helical" evidence="1">
    <location>
        <begin position="256"/>
        <end position="277"/>
    </location>
</feature>
<keyword evidence="1" id="KW-1133">Transmembrane helix</keyword>
<comment type="caution">
    <text evidence="2">The sequence shown here is derived from an EMBL/GenBank/DDBJ whole genome shotgun (WGS) entry which is preliminary data.</text>
</comment>
<feature type="transmembrane region" description="Helical" evidence="1">
    <location>
        <begin position="184"/>
        <end position="204"/>
    </location>
</feature>
<keyword evidence="1" id="KW-0812">Transmembrane</keyword>
<feature type="transmembrane region" description="Helical" evidence="1">
    <location>
        <begin position="43"/>
        <end position="61"/>
    </location>
</feature>
<dbReference type="PANTHER" id="PTHR11161:SF0">
    <property type="entry name" value="O-ACYLTRANSFERASE LIKE PROTEIN"/>
    <property type="match status" value="1"/>
</dbReference>
<evidence type="ECO:0000256" key="1">
    <source>
        <dbReference type="SAM" id="Phobius"/>
    </source>
</evidence>
<gene>
    <name evidence="2" type="ORF">V5799_033564</name>
</gene>
<evidence type="ECO:0008006" key="4">
    <source>
        <dbReference type="Google" id="ProtNLM"/>
    </source>
</evidence>
<accession>A0AAQ4DMY7</accession>
<dbReference type="PANTHER" id="PTHR11161">
    <property type="entry name" value="O-ACYLTRANSFERASE"/>
    <property type="match status" value="1"/>
</dbReference>
<keyword evidence="3" id="KW-1185">Reference proteome</keyword>
<dbReference type="AlphaFoldDB" id="A0AAQ4DMY7"/>
<dbReference type="Proteomes" id="UP001321473">
    <property type="component" value="Unassembled WGS sequence"/>
</dbReference>
<protein>
    <recommendedName>
        <fullName evidence="4">Acyltransferase 3 domain-containing protein</fullName>
    </recommendedName>
</protein>
<dbReference type="EMBL" id="JARKHS020028963">
    <property type="protein sequence ID" value="KAK8763827.1"/>
    <property type="molecule type" value="Genomic_DNA"/>
</dbReference>
<name>A0AAQ4DMY7_AMBAM</name>
<keyword evidence="1" id="KW-0472">Membrane</keyword>
<feature type="transmembrane region" description="Helical" evidence="1">
    <location>
        <begin position="211"/>
        <end position="231"/>
    </location>
</feature>
<feature type="transmembrane region" description="Helical" evidence="1">
    <location>
        <begin position="81"/>
        <end position="101"/>
    </location>
</feature>
<proteinExistence type="predicted"/>
<feature type="transmembrane region" description="Helical" evidence="1">
    <location>
        <begin position="122"/>
        <end position="140"/>
    </location>
</feature>
<organism evidence="2 3">
    <name type="scientific">Amblyomma americanum</name>
    <name type="common">Lone star tick</name>
    <dbReference type="NCBI Taxonomy" id="6943"/>
    <lineage>
        <taxon>Eukaryota</taxon>
        <taxon>Metazoa</taxon>
        <taxon>Ecdysozoa</taxon>
        <taxon>Arthropoda</taxon>
        <taxon>Chelicerata</taxon>
        <taxon>Arachnida</taxon>
        <taxon>Acari</taxon>
        <taxon>Parasitiformes</taxon>
        <taxon>Ixodida</taxon>
        <taxon>Ixodoidea</taxon>
        <taxon>Ixodidae</taxon>
        <taxon>Amblyomminae</taxon>
        <taxon>Amblyomma</taxon>
    </lineage>
</organism>
<evidence type="ECO:0000313" key="2">
    <source>
        <dbReference type="EMBL" id="KAK8763827.1"/>
    </source>
</evidence>
<evidence type="ECO:0000313" key="3">
    <source>
        <dbReference type="Proteomes" id="UP001321473"/>
    </source>
</evidence>
<reference evidence="2 3" key="1">
    <citation type="journal article" date="2023" name="Arcadia Sci">
        <title>De novo assembly of a long-read Amblyomma americanum tick genome.</title>
        <authorList>
            <person name="Chou S."/>
            <person name="Poskanzer K.E."/>
            <person name="Rollins M."/>
            <person name="Thuy-Boun P.S."/>
        </authorList>
    </citation>
    <scope>NUCLEOTIDE SEQUENCE [LARGE SCALE GENOMIC DNA]</scope>
    <source>
        <strain evidence="2">F_SG_1</strain>
        <tissue evidence="2">Salivary glands</tissue>
    </source>
</reference>
<dbReference type="InterPro" id="IPR052728">
    <property type="entry name" value="O2_lipid_transport_reg"/>
</dbReference>
<sequence>MDSATKSLKRQLLSVDLSTQCSLGIVKFVRGIRNLEPWAVRRGLLSFLVVFSVVSNTRMILQPAADDSTDSYSLRFLHGVRYLSLTWIVIGSGFLLAAFVCKQKRTSLCAVISLVVKRYIRTTVPVFFLIMCLYLLPLVTSGPDAIGYFTKVHNDFMWQWPLLLLQVQNYGFTMDARGPSLAHLWYLSLDFQFFLLCLPILILLKNRPKLAVATFLLLSVVGCSVAAWQVASHNMTPFLVALTESPLTFLATRSYYFFYPHYHAVCYFMGCVTFFFVRRYKERKVSEVSFSFTVLVWSYMLGYLLFVFCEAPTDRLGKLIFEPRLRKANNDRNNEALNANGPEEKLICAIATLGNSEISTASGKGKSIFNDFHYASSNLASCHL</sequence>
<feature type="transmembrane region" description="Helical" evidence="1">
    <location>
        <begin position="289"/>
        <end position="308"/>
    </location>
</feature>